<reference evidence="3 4" key="1">
    <citation type="submission" date="2022-06" db="EMBL/GenBank/DDBJ databases">
        <title>Mycolicibacterium sp. CAU 1645 isolated from seawater.</title>
        <authorList>
            <person name="Kim W."/>
        </authorList>
    </citation>
    <scope>NUCLEOTIDE SEQUENCE [LARGE SCALE GENOMIC DNA]</scope>
    <source>
        <strain evidence="3 4">CAU 1645</strain>
    </source>
</reference>
<feature type="domain" description="2-isopropylmalate synthase LeuA allosteric (dimerisation)" evidence="2">
    <location>
        <begin position="13"/>
        <end position="157"/>
    </location>
</feature>
<dbReference type="Pfam" id="PF08502">
    <property type="entry name" value="LeuA_dimer"/>
    <property type="match status" value="1"/>
</dbReference>
<keyword evidence="4" id="KW-1185">Reference proteome</keyword>
<dbReference type="SUPFAM" id="SSF110921">
    <property type="entry name" value="2-isopropylmalate synthase LeuA, allosteric (dimerisation) domain"/>
    <property type="match status" value="1"/>
</dbReference>
<proteinExistence type="predicted"/>
<evidence type="ECO:0000259" key="2">
    <source>
        <dbReference type="SMART" id="SM00917"/>
    </source>
</evidence>
<organism evidence="3 4">
    <name type="scientific">Mycolicibacterium arenosum</name>
    <dbReference type="NCBI Taxonomy" id="2952157"/>
    <lineage>
        <taxon>Bacteria</taxon>
        <taxon>Bacillati</taxon>
        <taxon>Actinomycetota</taxon>
        <taxon>Actinomycetes</taxon>
        <taxon>Mycobacteriales</taxon>
        <taxon>Mycobacteriaceae</taxon>
        <taxon>Mycolicibacterium</taxon>
    </lineage>
</organism>
<dbReference type="InterPro" id="IPR013709">
    <property type="entry name" value="2-isopropylmalate_synth_dimer"/>
</dbReference>
<comment type="caution">
    <text evidence="3">The sequence shown here is derived from an EMBL/GenBank/DDBJ whole genome shotgun (WGS) entry which is preliminary data.</text>
</comment>
<dbReference type="Gene3D" id="3.30.160.270">
    <property type="match status" value="1"/>
</dbReference>
<dbReference type="SMART" id="SM00917">
    <property type="entry name" value="LeuA_dimer"/>
    <property type="match status" value="1"/>
</dbReference>
<dbReference type="InterPro" id="IPR036230">
    <property type="entry name" value="LeuA_allosteric_dom_sf"/>
</dbReference>
<evidence type="ECO:0000256" key="1">
    <source>
        <dbReference type="ARBA" id="ARBA00022679"/>
    </source>
</evidence>
<sequence>MTAPPQPQSRFAELFDAPLPRGLREEVAEMDWTRVIASHSPAGGPVRLRQWECTDAQRPASRLGPQARNYRATIAVGDSISTCTAAGSGPVAALTVMLHARGVPVELLRFHQLDSAAGITTFVRGTDGAHAEWGMGVSDDATESALSAVVACANRLAC</sequence>
<keyword evidence="1" id="KW-0808">Transferase</keyword>
<gene>
    <name evidence="3" type="ORF">NM203_19650</name>
</gene>
<evidence type="ECO:0000313" key="4">
    <source>
        <dbReference type="Proteomes" id="UP001651690"/>
    </source>
</evidence>
<name>A0ABT1M783_9MYCO</name>
<dbReference type="Proteomes" id="UP001651690">
    <property type="component" value="Unassembled WGS sequence"/>
</dbReference>
<dbReference type="EMBL" id="JANDBD010000008">
    <property type="protein sequence ID" value="MCP9274410.1"/>
    <property type="molecule type" value="Genomic_DNA"/>
</dbReference>
<evidence type="ECO:0000313" key="3">
    <source>
        <dbReference type="EMBL" id="MCP9274410.1"/>
    </source>
</evidence>
<protein>
    <submittedName>
        <fullName evidence="3">Homocitrate synthase</fullName>
    </submittedName>
</protein>
<accession>A0ABT1M783</accession>
<dbReference type="RefSeq" id="WP_255061953.1">
    <property type="nucleotide sequence ID" value="NZ_JANDBD010000008.1"/>
</dbReference>